<evidence type="ECO:0000313" key="2">
    <source>
        <dbReference type="Proteomes" id="UP000644507"/>
    </source>
</evidence>
<evidence type="ECO:0000313" key="1">
    <source>
        <dbReference type="EMBL" id="GHC53781.1"/>
    </source>
</evidence>
<dbReference type="Proteomes" id="UP000644507">
    <property type="component" value="Unassembled WGS sequence"/>
</dbReference>
<sequence length="67" mass="7790">MASLNDGPTRSFLGLTKKEAMSKARELKLKPRIVREDMERFRMTKDLRSDRINFELDNGEVTSAKIF</sequence>
<comment type="caution">
    <text evidence="1">The sequence shown here is derived from an EMBL/GenBank/DDBJ whole genome shotgun (WGS) entry which is preliminary data.</text>
</comment>
<protein>
    <submittedName>
        <fullName evidence="1">Uncharacterized protein</fullName>
    </submittedName>
</protein>
<name>A0A918TPG1_9BACT</name>
<dbReference type="EMBL" id="BMXI01000008">
    <property type="protein sequence ID" value="GHC53781.1"/>
    <property type="molecule type" value="Genomic_DNA"/>
</dbReference>
<gene>
    <name evidence="1" type="ORF">GCM10007100_20070</name>
</gene>
<keyword evidence="2" id="KW-1185">Reference proteome</keyword>
<reference evidence="1" key="1">
    <citation type="journal article" date="2014" name="Int. J. Syst. Evol. Microbiol.">
        <title>Complete genome sequence of Corynebacterium casei LMG S-19264T (=DSM 44701T), isolated from a smear-ripened cheese.</title>
        <authorList>
            <consortium name="US DOE Joint Genome Institute (JGI-PGF)"/>
            <person name="Walter F."/>
            <person name="Albersmeier A."/>
            <person name="Kalinowski J."/>
            <person name="Ruckert C."/>
        </authorList>
    </citation>
    <scope>NUCLEOTIDE SEQUENCE</scope>
    <source>
        <strain evidence="1">KCTC 12988</strain>
    </source>
</reference>
<reference evidence="1" key="2">
    <citation type="submission" date="2020-09" db="EMBL/GenBank/DDBJ databases">
        <authorList>
            <person name="Sun Q."/>
            <person name="Kim S."/>
        </authorList>
    </citation>
    <scope>NUCLEOTIDE SEQUENCE</scope>
    <source>
        <strain evidence="1">KCTC 12988</strain>
    </source>
</reference>
<accession>A0A918TPG1</accession>
<organism evidence="1 2">
    <name type="scientific">Roseibacillus persicicus</name>
    <dbReference type="NCBI Taxonomy" id="454148"/>
    <lineage>
        <taxon>Bacteria</taxon>
        <taxon>Pseudomonadati</taxon>
        <taxon>Verrucomicrobiota</taxon>
        <taxon>Verrucomicrobiia</taxon>
        <taxon>Verrucomicrobiales</taxon>
        <taxon>Verrucomicrobiaceae</taxon>
        <taxon>Roseibacillus</taxon>
    </lineage>
</organism>
<dbReference type="AlphaFoldDB" id="A0A918TPG1"/>
<proteinExistence type="predicted"/>